<feature type="transmembrane region" description="Helical" evidence="1">
    <location>
        <begin position="130"/>
        <end position="149"/>
    </location>
</feature>
<dbReference type="AlphaFoldDB" id="A0A4S8P7G7"/>
<feature type="transmembrane region" description="Helical" evidence="1">
    <location>
        <begin position="70"/>
        <end position="89"/>
    </location>
</feature>
<dbReference type="EMBL" id="STGV01000002">
    <property type="protein sequence ID" value="THV23639.1"/>
    <property type="molecule type" value="Genomic_DNA"/>
</dbReference>
<protein>
    <submittedName>
        <fullName evidence="2">Uncharacterized protein</fullName>
    </submittedName>
</protein>
<organism evidence="2 3">
    <name type="scientific">Peteryoungia ipomoeae</name>
    <dbReference type="NCBI Taxonomy" id="1210932"/>
    <lineage>
        <taxon>Bacteria</taxon>
        <taxon>Pseudomonadati</taxon>
        <taxon>Pseudomonadota</taxon>
        <taxon>Alphaproteobacteria</taxon>
        <taxon>Hyphomicrobiales</taxon>
        <taxon>Rhizobiaceae</taxon>
        <taxon>Peteryoungia</taxon>
    </lineage>
</organism>
<proteinExistence type="predicted"/>
<dbReference type="Proteomes" id="UP000308828">
    <property type="component" value="Unassembled WGS sequence"/>
</dbReference>
<accession>A0A4S8P7G7</accession>
<keyword evidence="1" id="KW-0472">Membrane</keyword>
<gene>
    <name evidence="2" type="ORF">FAA97_06500</name>
</gene>
<comment type="caution">
    <text evidence="2">The sequence shown here is derived from an EMBL/GenBank/DDBJ whole genome shotgun (WGS) entry which is preliminary data.</text>
</comment>
<feature type="transmembrane region" description="Helical" evidence="1">
    <location>
        <begin position="185"/>
        <end position="210"/>
    </location>
</feature>
<reference evidence="2 3" key="1">
    <citation type="submission" date="2019-04" db="EMBL/GenBank/DDBJ databases">
        <title>Genome sequence of strain shin9-1.</title>
        <authorList>
            <person name="Gao J."/>
            <person name="Sun J."/>
        </authorList>
    </citation>
    <scope>NUCLEOTIDE SEQUENCE [LARGE SCALE GENOMIC DNA]</scope>
    <source>
        <strain evidence="3">shin9-1</strain>
    </source>
</reference>
<feature type="transmembrane region" description="Helical" evidence="1">
    <location>
        <begin position="101"/>
        <end position="123"/>
    </location>
</feature>
<dbReference type="OrthoDB" id="7846047at2"/>
<name>A0A4S8P7G7_9HYPH</name>
<feature type="transmembrane region" description="Helical" evidence="1">
    <location>
        <begin position="155"/>
        <end position="178"/>
    </location>
</feature>
<dbReference type="RefSeq" id="WP_136597739.1">
    <property type="nucleotide sequence ID" value="NZ_STGV01000002.1"/>
</dbReference>
<keyword evidence="1" id="KW-0812">Transmembrane</keyword>
<keyword evidence="3" id="KW-1185">Reference proteome</keyword>
<evidence type="ECO:0000313" key="2">
    <source>
        <dbReference type="EMBL" id="THV23639.1"/>
    </source>
</evidence>
<feature type="transmembrane region" description="Helical" evidence="1">
    <location>
        <begin position="12"/>
        <end position="30"/>
    </location>
</feature>
<sequence length="250" mass="26095">MSMDAATARAGFRLALPLLVGMLVLALAALPLLNDGHPVAEWPLAAVITPERMLALIGLGILFGQFPPRFVPFAIGVMVASGLSAYIVREEIFKILVTLPTAAPNAFFTAPAAGLAVGLVLVLPRKARPYLAPPLLAVAGAALVVGTALDDPTLHALSYLPAALLFEVWTVFVVMGLIRAVSHPFAVTAGQILASWMIAISLLYGGVLMVDENRTQLTPLPFATPPAAGDHPGFAEILAVIDTGKARVTP</sequence>
<keyword evidence="1" id="KW-1133">Transmembrane helix</keyword>
<evidence type="ECO:0000313" key="3">
    <source>
        <dbReference type="Proteomes" id="UP000308828"/>
    </source>
</evidence>
<evidence type="ECO:0000256" key="1">
    <source>
        <dbReference type="SAM" id="Phobius"/>
    </source>
</evidence>